<dbReference type="Proteomes" id="UP000825051">
    <property type="component" value="Chromosome"/>
</dbReference>
<accession>A0A8F9TY19</accession>
<dbReference type="KEGG" id="ole:K0B96_06310"/>
<sequence>MRLAILSESPADEAALEVWIAGLLRAPIERVQANLRARGWPSVVQILPAVIRHLHFNTPAQALVVVVDADDSVVHTEEHDRPGYFHPHCRMCRVRAVFRQTTKNLPPAHGRSGVLRGVGIAVPAIEAWYLCGRDPTVTELAWRDGQATDRQPYSRAELKWRVYGTDRPSLPLETSRAVEEAKRQQSDTRRLESDFPGFAALARDVRSWVKSAR</sequence>
<dbReference type="RefSeq" id="WP_220165095.1">
    <property type="nucleotide sequence ID" value="NZ_CP080507.1"/>
</dbReference>
<dbReference type="AlphaFoldDB" id="A0A8F9TY19"/>
<proteinExistence type="predicted"/>
<gene>
    <name evidence="2" type="ORF">K0B96_06310</name>
</gene>
<feature type="compositionally biased region" description="Basic and acidic residues" evidence="1">
    <location>
        <begin position="176"/>
        <end position="191"/>
    </location>
</feature>
<feature type="region of interest" description="Disordered" evidence="1">
    <location>
        <begin position="171"/>
        <end position="191"/>
    </location>
</feature>
<reference evidence="2" key="1">
    <citation type="submission" date="2021-08" db="EMBL/GenBank/DDBJ databases">
        <title>Genome of a novel bacterium of the phylum Verrucomicrobia, Oleiharenicola sp. KSB-15.</title>
        <authorList>
            <person name="Chung J.-H."/>
            <person name="Ahn J.-H."/>
            <person name="Yoon Y."/>
            <person name="Kim D.-Y."/>
            <person name="An S.-H."/>
            <person name="Park I."/>
            <person name="Yeon J."/>
        </authorList>
    </citation>
    <scope>NUCLEOTIDE SEQUENCE</scope>
    <source>
        <strain evidence="2">KSB-15</strain>
    </source>
</reference>
<dbReference type="EMBL" id="CP080507">
    <property type="protein sequence ID" value="QYM80225.1"/>
    <property type="molecule type" value="Genomic_DNA"/>
</dbReference>
<protein>
    <submittedName>
        <fullName evidence="2">Uncharacterized protein</fullName>
    </submittedName>
</protein>
<keyword evidence="3" id="KW-1185">Reference proteome</keyword>
<evidence type="ECO:0000313" key="2">
    <source>
        <dbReference type="EMBL" id="QYM80225.1"/>
    </source>
</evidence>
<name>A0A8F9TY19_9BACT</name>
<evidence type="ECO:0000256" key="1">
    <source>
        <dbReference type="SAM" id="MobiDB-lite"/>
    </source>
</evidence>
<organism evidence="2 3">
    <name type="scientific">Horticoccus luteus</name>
    <dbReference type="NCBI Taxonomy" id="2862869"/>
    <lineage>
        <taxon>Bacteria</taxon>
        <taxon>Pseudomonadati</taxon>
        <taxon>Verrucomicrobiota</taxon>
        <taxon>Opitutia</taxon>
        <taxon>Opitutales</taxon>
        <taxon>Opitutaceae</taxon>
        <taxon>Horticoccus</taxon>
    </lineage>
</organism>
<evidence type="ECO:0000313" key="3">
    <source>
        <dbReference type="Proteomes" id="UP000825051"/>
    </source>
</evidence>